<feature type="transmembrane region" description="Helical" evidence="13">
    <location>
        <begin position="533"/>
        <end position="555"/>
    </location>
</feature>
<evidence type="ECO:0000256" key="5">
    <source>
        <dbReference type="ARBA" id="ARBA00022989"/>
    </source>
</evidence>
<evidence type="ECO:0000256" key="3">
    <source>
        <dbReference type="ARBA" id="ARBA00022679"/>
    </source>
</evidence>
<comment type="caution">
    <text evidence="14">The sequence shown here is derived from an EMBL/GenBank/DDBJ whole genome shotgun (WGS) entry which is preliminary data.</text>
</comment>
<name>A0AAN9NFI8_PHACN</name>
<feature type="transmembrane region" description="Helical" evidence="13">
    <location>
        <begin position="567"/>
        <end position="585"/>
    </location>
</feature>
<keyword evidence="8" id="KW-0961">Cell wall biogenesis/degradation</keyword>
<dbReference type="Gene3D" id="3.90.550.10">
    <property type="entry name" value="Spore Coat Polysaccharide Biosynthesis Protein SpsA, Chain A"/>
    <property type="match status" value="2"/>
</dbReference>
<comment type="subcellular location">
    <subcellularLocation>
        <location evidence="1">Golgi apparatus membrane</location>
        <topology evidence="1">Multi-pass membrane protein</topology>
    </subcellularLocation>
</comment>
<organism evidence="14 15">
    <name type="scientific">Phaseolus coccineus</name>
    <name type="common">Scarlet runner bean</name>
    <name type="synonym">Phaseolus multiflorus</name>
    <dbReference type="NCBI Taxonomy" id="3886"/>
    <lineage>
        <taxon>Eukaryota</taxon>
        <taxon>Viridiplantae</taxon>
        <taxon>Streptophyta</taxon>
        <taxon>Embryophyta</taxon>
        <taxon>Tracheophyta</taxon>
        <taxon>Spermatophyta</taxon>
        <taxon>Magnoliopsida</taxon>
        <taxon>eudicotyledons</taxon>
        <taxon>Gunneridae</taxon>
        <taxon>Pentapetalae</taxon>
        <taxon>rosids</taxon>
        <taxon>fabids</taxon>
        <taxon>Fabales</taxon>
        <taxon>Fabaceae</taxon>
        <taxon>Papilionoideae</taxon>
        <taxon>50 kb inversion clade</taxon>
        <taxon>NPAAA clade</taxon>
        <taxon>indigoferoid/millettioid clade</taxon>
        <taxon>Phaseoleae</taxon>
        <taxon>Phaseolus</taxon>
    </lineage>
</organism>
<proteinExistence type="predicted"/>
<keyword evidence="5 13" id="KW-1133">Transmembrane helix</keyword>
<dbReference type="FunFam" id="3.90.550.10:FF:000138">
    <property type="entry name" value="Cellulose synthase isolog"/>
    <property type="match status" value="1"/>
</dbReference>
<evidence type="ECO:0000256" key="10">
    <source>
        <dbReference type="PIRSR" id="PIRSR605150-1"/>
    </source>
</evidence>
<keyword evidence="4 13" id="KW-0812">Transmembrane</keyword>
<evidence type="ECO:0000256" key="8">
    <source>
        <dbReference type="ARBA" id="ARBA00023316"/>
    </source>
</evidence>
<dbReference type="GO" id="GO:0071555">
    <property type="term" value="P:cell wall organization"/>
    <property type="evidence" value="ECO:0007669"/>
    <property type="project" value="UniProtKB-KW"/>
</dbReference>
<dbReference type="InterPro" id="IPR029044">
    <property type="entry name" value="Nucleotide-diphossugar_trans"/>
</dbReference>
<feature type="active site" evidence="10">
    <location>
        <position position="458"/>
    </location>
</feature>
<evidence type="ECO:0000256" key="13">
    <source>
        <dbReference type="SAM" id="Phobius"/>
    </source>
</evidence>
<feature type="transmembrane region" description="Helical" evidence="13">
    <location>
        <begin position="692"/>
        <end position="714"/>
    </location>
</feature>
<dbReference type="Proteomes" id="UP001374584">
    <property type="component" value="Unassembled WGS sequence"/>
</dbReference>
<keyword evidence="2" id="KW-0328">Glycosyltransferase</keyword>
<comment type="function">
    <text evidence="9">Thought to be a Golgi-localized beta-glycan synthase that polymerize the backbones of noncellulosic polysaccharides (hemicelluloses) of plant cell wall.</text>
</comment>
<evidence type="ECO:0008006" key="16">
    <source>
        <dbReference type="Google" id="ProtNLM"/>
    </source>
</evidence>
<feature type="binding site" evidence="11">
    <location>
        <position position="153"/>
    </location>
    <ligand>
        <name>UDP-alpha-D-glucose</name>
        <dbReference type="ChEBI" id="CHEBI:58885"/>
    </ligand>
</feature>
<sequence length="745" mass="85388">MRRERERERMREEGVREDVSLFETKEGRFRGVYKVFASTIFAAICLIWVYRVINMERVGRGRRWAWMSVMVSEFVFGFYWIITQSVRWRILYQTPFKHKLLHRYDEENLPAVDIFVCTADPKLEPPCMVMNTVLSAMAYNYPANRLNVYLSDDGGSELTFYALLKASIFSKHWLPFCRRFNVEPRSPEVFFSHAQSCSTTTEYDKACLHIKKLYEEMKSEIESAAARGEVPENVRNEHRGFSEWNPKTTKQDHPSIVQIIVDGRKRNDADFDGFEVPTVVYMAREKRPNHPHHFKAGAVNPLIRVSSEISNAPFILNLDCDMYSNNADTIQEILCFFLDETKGQDIAYVQFPQCYNNITKNDQYGNSYFVSSKFELAGISGYGAALFCGTGCLHRRESLSGSYARDCRVKREIKPKRNDSRTIDEVNEASKALATCTYEEGTQWGKEMGLVYGIPVEDIATGLVISCRGWKSIYYNPERKAFVGIAPTTLDVNCLQHMRWSEGMFQVFLSKYCPFIYGHGKINWGVQMGYCNYLLWAPMSLPTLCYAIVLPVSLFHGIPLFPKLSSMWVLPFAYAFLATYGYSLCEYLNCGSTTKGWWNLQRIKFIHRITSYLFGFIDTMTKQIGLSQTNFVITDKVVTDDVRKRYEQEIIDFGGSSIMLTLLATVAMLNLFGVVGGIKRVLMELEFGWSQLMVQITLSLLVVMINLPVYEALFIRSDKGSISSSIMLKSIVVASLACYLASFIC</sequence>
<dbReference type="AlphaFoldDB" id="A0AAN9NFI8"/>
<dbReference type="GO" id="GO:0000139">
    <property type="term" value="C:Golgi membrane"/>
    <property type="evidence" value="ECO:0007669"/>
    <property type="project" value="UniProtKB-SubCell"/>
</dbReference>
<feature type="transmembrane region" description="Helical" evidence="13">
    <location>
        <begin position="31"/>
        <end position="52"/>
    </location>
</feature>
<dbReference type="PANTHER" id="PTHR13301">
    <property type="entry name" value="X-BOX TRANSCRIPTION FACTOR-RELATED"/>
    <property type="match status" value="1"/>
</dbReference>
<keyword evidence="3" id="KW-0808">Transferase</keyword>
<feature type="binding site" evidence="11">
    <location>
        <position position="124"/>
    </location>
    <ligand>
        <name>UDP-alpha-D-glucose</name>
        <dbReference type="ChEBI" id="CHEBI:58885"/>
    </ligand>
</feature>
<keyword evidence="7 13" id="KW-0472">Membrane</keyword>
<dbReference type="Pfam" id="PF03552">
    <property type="entry name" value="Cellulose_synt"/>
    <property type="match status" value="2"/>
</dbReference>
<evidence type="ECO:0000256" key="9">
    <source>
        <dbReference type="ARBA" id="ARBA00037405"/>
    </source>
</evidence>
<evidence type="ECO:0000256" key="2">
    <source>
        <dbReference type="ARBA" id="ARBA00022676"/>
    </source>
</evidence>
<feature type="active site" evidence="10">
    <location>
        <position position="153"/>
    </location>
</feature>
<evidence type="ECO:0000256" key="4">
    <source>
        <dbReference type="ARBA" id="ARBA00022692"/>
    </source>
</evidence>
<evidence type="ECO:0000256" key="1">
    <source>
        <dbReference type="ARBA" id="ARBA00004653"/>
    </source>
</evidence>
<evidence type="ECO:0000256" key="6">
    <source>
        <dbReference type="ARBA" id="ARBA00023034"/>
    </source>
</evidence>
<dbReference type="EMBL" id="JAYMYR010000003">
    <property type="protein sequence ID" value="KAK7371907.1"/>
    <property type="molecule type" value="Genomic_DNA"/>
</dbReference>
<feature type="transmembrane region" description="Helical" evidence="13">
    <location>
        <begin position="726"/>
        <end position="744"/>
    </location>
</feature>
<evidence type="ECO:0000313" key="15">
    <source>
        <dbReference type="Proteomes" id="UP001374584"/>
    </source>
</evidence>
<evidence type="ECO:0000256" key="11">
    <source>
        <dbReference type="PIRSR" id="PIRSR605150-2"/>
    </source>
</evidence>
<evidence type="ECO:0000256" key="12">
    <source>
        <dbReference type="PIRSR" id="PIRSR605150-3"/>
    </source>
</evidence>
<reference evidence="14 15" key="1">
    <citation type="submission" date="2024-01" db="EMBL/GenBank/DDBJ databases">
        <title>The genomes of 5 underutilized Papilionoideae crops provide insights into root nodulation and disease resistanc.</title>
        <authorList>
            <person name="Jiang F."/>
        </authorList>
    </citation>
    <scope>NUCLEOTIDE SEQUENCE [LARGE SCALE GENOMIC DNA]</scope>
    <source>
        <strain evidence="14">JINMINGXINNONG_FW02</strain>
        <tissue evidence="14">Leaves</tissue>
    </source>
</reference>
<evidence type="ECO:0000256" key="7">
    <source>
        <dbReference type="ARBA" id="ARBA00023136"/>
    </source>
</evidence>
<feature type="transmembrane region" description="Helical" evidence="13">
    <location>
        <begin position="653"/>
        <end position="672"/>
    </location>
</feature>
<feature type="binding site" evidence="12">
    <location>
        <position position="319"/>
    </location>
    <ligand>
        <name>Mn(2+)</name>
        <dbReference type="ChEBI" id="CHEBI:29035"/>
    </ligand>
</feature>
<feature type="transmembrane region" description="Helical" evidence="13">
    <location>
        <begin position="64"/>
        <end position="82"/>
    </location>
</feature>
<dbReference type="SUPFAM" id="SSF53448">
    <property type="entry name" value="Nucleotide-diphospho-sugar transferases"/>
    <property type="match status" value="1"/>
</dbReference>
<keyword evidence="15" id="KW-1185">Reference proteome</keyword>
<protein>
    <recommendedName>
        <fullName evidence="16">Cellulose synthase-like protein E6</fullName>
    </recommendedName>
</protein>
<gene>
    <name evidence="14" type="ORF">VNO80_05274</name>
</gene>
<keyword evidence="6" id="KW-0333">Golgi apparatus</keyword>
<feature type="binding site" evidence="12">
    <location>
        <position position="295"/>
    </location>
    <ligand>
        <name>Mn(2+)</name>
        <dbReference type="ChEBI" id="CHEBI:29035"/>
    </ligand>
</feature>
<dbReference type="GO" id="GO:0030244">
    <property type="term" value="P:cellulose biosynthetic process"/>
    <property type="evidence" value="ECO:0007669"/>
    <property type="project" value="InterPro"/>
</dbReference>
<dbReference type="InterPro" id="IPR005150">
    <property type="entry name" value="Cellulose_synth"/>
</dbReference>
<dbReference type="GO" id="GO:0016760">
    <property type="term" value="F:cellulose synthase (UDP-forming) activity"/>
    <property type="evidence" value="ECO:0007669"/>
    <property type="project" value="InterPro"/>
</dbReference>
<evidence type="ECO:0000313" key="14">
    <source>
        <dbReference type="EMBL" id="KAK7371907.1"/>
    </source>
</evidence>
<accession>A0AAN9NFI8</accession>